<keyword evidence="2" id="KW-1185">Reference proteome</keyword>
<gene>
    <name evidence="1" type="ORF">BV25DRAFT_1992107</name>
</gene>
<dbReference type="EMBL" id="MU277212">
    <property type="protein sequence ID" value="KAI0061395.1"/>
    <property type="molecule type" value="Genomic_DNA"/>
</dbReference>
<sequence length="598" mass="67125">MSLWREHFEDGEAKFELKQYGSAINSFTKAISIAKNGAYTVYYSRAAVYLKVGMTKAALRDAEKAIDIAPEQWKGYARAAQAHMLLRNSSTALEMARSALELIDDSIENTEARRLLDDISREAIDDSVSRVVHRTNPFTTLAPEIIGMIFEFAVSDIIPLSHVCRHWRTIAITQQSLWRTLVLSDPTHLEKARLWIARSGGRIAKLSVQEDLGRALNTFPYTPYAYNQLVDELKALDWESLRVLRLSGVDLARFGSVMRAINADEFLAHVEELDISTDELFPPLQSASEDATHDVPRNLRALTLRRVSCQWTQLTAHTHCLVSFEAYRQHQLSSAAPIRELLQGNPLLEKLIVHFEGYSTAPREVTEVHSTLTMAHLRHFELGRFSRFTHDALTDGLRLPALEVLRLDAHPQVNLVLSTILDDPGNNLRGLTELRIRSSPLSHHKLFRILLQAHELQKLCINDCLPDANALMTILSEHPSHLYDQYQYPDLASSETSAVPITCPLLAHLDLSQSFNLRTVPLIEMVSARCSHAISTSMQHDAGLSSGTLAAAPLPSHTVAALQSLTIDDCPQIDEATLPCLRGVIPLVNWEKKWNWNE</sequence>
<dbReference type="Proteomes" id="UP000814140">
    <property type="component" value="Unassembled WGS sequence"/>
</dbReference>
<name>A0ACB8SZQ8_9AGAM</name>
<proteinExistence type="predicted"/>
<reference evidence="1" key="1">
    <citation type="submission" date="2021-03" db="EMBL/GenBank/DDBJ databases">
        <authorList>
            <consortium name="DOE Joint Genome Institute"/>
            <person name="Ahrendt S."/>
            <person name="Looney B.P."/>
            <person name="Miyauchi S."/>
            <person name="Morin E."/>
            <person name="Drula E."/>
            <person name="Courty P.E."/>
            <person name="Chicoki N."/>
            <person name="Fauchery L."/>
            <person name="Kohler A."/>
            <person name="Kuo A."/>
            <person name="Labutti K."/>
            <person name="Pangilinan J."/>
            <person name="Lipzen A."/>
            <person name="Riley R."/>
            <person name="Andreopoulos W."/>
            <person name="He G."/>
            <person name="Johnson J."/>
            <person name="Barry K.W."/>
            <person name="Grigoriev I.V."/>
            <person name="Nagy L."/>
            <person name="Hibbett D."/>
            <person name="Henrissat B."/>
            <person name="Matheny P.B."/>
            <person name="Labbe J."/>
            <person name="Martin F."/>
        </authorList>
    </citation>
    <scope>NUCLEOTIDE SEQUENCE</scope>
    <source>
        <strain evidence="1">HHB10654</strain>
    </source>
</reference>
<reference evidence="1" key="2">
    <citation type="journal article" date="2022" name="New Phytol.">
        <title>Evolutionary transition to the ectomycorrhizal habit in the genomes of a hyperdiverse lineage of mushroom-forming fungi.</title>
        <authorList>
            <person name="Looney B."/>
            <person name="Miyauchi S."/>
            <person name="Morin E."/>
            <person name="Drula E."/>
            <person name="Courty P.E."/>
            <person name="Kohler A."/>
            <person name="Kuo A."/>
            <person name="LaButti K."/>
            <person name="Pangilinan J."/>
            <person name="Lipzen A."/>
            <person name="Riley R."/>
            <person name="Andreopoulos W."/>
            <person name="He G."/>
            <person name="Johnson J."/>
            <person name="Nolan M."/>
            <person name="Tritt A."/>
            <person name="Barry K.W."/>
            <person name="Grigoriev I.V."/>
            <person name="Nagy L.G."/>
            <person name="Hibbett D."/>
            <person name="Henrissat B."/>
            <person name="Matheny P.B."/>
            <person name="Labbe J."/>
            <person name="Martin F.M."/>
        </authorList>
    </citation>
    <scope>NUCLEOTIDE SEQUENCE</scope>
    <source>
        <strain evidence="1">HHB10654</strain>
    </source>
</reference>
<comment type="caution">
    <text evidence="1">The sequence shown here is derived from an EMBL/GenBank/DDBJ whole genome shotgun (WGS) entry which is preliminary data.</text>
</comment>
<organism evidence="1 2">
    <name type="scientific">Artomyces pyxidatus</name>
    <dbReference type="NCBI Taxonomy" id="48021"/>
    <lineage>
        <taxon>Eukaryota</taxon>
        <taxon>Fungi</taxon>
        <taxon>Dikarya</taxon>
        <taxon>Basidiomycota</taxon>
        <taxon>Agaricomycotina</taxon>
        <taxon>Agaricomycetes</taxon>
        <taxon>Russulales</taxon>
        <taxon>Auriscalpiaceae</taxon>
        <taxon>Artomyces</taxon>
    </lineage>
</organism>
<protein>
    <submittedName>
        <fullName evidence="1">Uncharacterized protein</fullName>
    </submittedName>
</protein>
<evidence type="ECO:0000313" key="2">
    <source>
        <dbReference type="Proteomes" id="UP000814140"/>
    </source>
</evidence>
<accession>A0ACB8SZQ8</accession>
<evidence type="ECO:0000313" key="1">
    <source>
        <dbReference type="EMBL" id="KAI0061395.1"/>
    </source>
</evidence>